<dbReference type="AlphaFoldDB" id="A0A4P7UA08"/>
<reference evidence="2 3" key="1">
    <citation type="journal article" date="2008" name="Int. J. Syst. Evol. Microbiol.">
        <title>Nocardioides daphniae sp. nov., isolated from Daphnia cucullata (Crustacea: Cladocera).</title>
        <authorList>
            <person name="Toth E.M."/>
            <person name="Keki Z."/>
            <person name="Homonnay Z.G."/>
            <person name="Borsodi A.K."/>
            <person name="Marialigeti K."/>
            <person name="Schumann P."/>
        </authorList>
    </citation>
    <scope>NUCLEOTIDE SEQUENCE [LARGE SCALE GENOMIC DNA]</scope>
    <source>
        <strain evidence="2 3">JCM 16608</strain>
    </source>
</reference>
<name>A0A4P7UA08_9ACTN</name>
<gene>
    <name evidence="2" type="ORF">E2C04_06185</name>
</gene>
<dbReference type="Pfam" id="PF08241">
    <property type="entry name" value="Methyltransf_11"/>
    <property type="match status" value="1"/>
</dbReference>
<sequence length="289" mass="32053">MGLSGRVRGTVRTGHKPQVCQMLSGSHQSGPGRPRATMLARMNPLEALDVFKRRVVPAMRDRGALTVLLTCVRWIVGYVLGRLGLSEASKGSFTYEGRRVPYFRHNYHYTWLGERNAEVALAKELFEAHAGEKILEVGNVTHHYLDDVDHTVVDKYEVAPGVLNLDVVDIDLPEGSFDLVVAISTLEHVGLDEDVLDPAKPARAVDLLKSLVRPGGTLWVTHPVGYNPTLDADLRSGAIAFDSLKALRRSPSRNVWRQVDVDDVWDAAYDRFIFAAHGIVVAEWTRPLA</sequence>
<dbReference type="EMBL" id="CP038462">
    <property type="protein sequence ID" value="QCC76912.1"/>
    <property type="molecule type" value="Genomic_DNA"/>
</dbReference>
<keyword evidence="2" id="KW-0808">Transferase</keyword>
<evidence type="ECO:0000313" key="3">
    <source>
        <dbReference type="Proteomes" id="UP000297025"/>
    </source>
</evidence>
<accession>A0A4P7UA08</accession>
<dbReference type="InterPro" id="IPR029063">
    <property type="entry name" value="SAM-dependent_MTases_sf"/>
</dbReference>
<evidence type="ECO:0000259" key="1">
    <source>
        <dbReference type="Pfam" id="PF08241"/>
    </source>
</evidence>
<dbReference type="KEGG" id="ndp:E2C04_06185"/>
<proteinExistence type="predicted"/>
<dbReference type="InterPro" id="IPR013216">
    <property type="entry name" value="Methyltransf_11"/>
</dbReference>
<evidence type="ECO:0000313" key="2">
    <source>
        <dbReference type="EMBL" id="QCC76912.1"/>
    </source>
</evidence>
<feature type="domain" description="Methyltransferase type 11" evidence="1">
    <location>
        <begin position="162"/>
        <end position="219"/>
    </location>
</feature>
<protein>
    <submittedName>
        <fullName evidence="2">Class I SAM-dependent methyltransferase</fullName>
    </submittedName>
</protein>
<dbReference type="Gene3D" id="3.40.50.150">
    <property type="entry name" value="Vaccinia Virus protein VP39"/>
    <property type="match status" value="1"/>
</dbReference>
<keyword evidence="2" id="KW-0489">Methyltransferase</keyword>
<organism evidence="2 3">
    <name type="scientific">Nocardioides daphniae</name>
    <dbReference type="NCBI Taxonomy" id="402297"/>
    <lineage>
        <taxon>Bacteria</taxon>
        <taxon>Bacillati</taxon>
        <taxon>Actinomycetota</taxon>
        <taxon>Actinomycetes</taxon>
        <taxon>Propionibacteriales</taxon>
        <taxon>Nocardioidaceae</taxon>
        <taxon>Nocardioides</taxon>
    </lineage>
</organism>
<dbReference type="Proteomes" id="UP000297025">
    <property type="component" value="Chromosome"/>
</dbReference>
<dbReference type="SUPFAM" id="SSF53335">
    <property type="entry name" value="S-adenosyl-L-methionine-dependent methyltransferases"/>
    <property type="match status" value="1"/>
</dbReference>
<dbReference type="GO" id="GO:0032259">
    <property type="term" value="P:methylation"/>
    <property type="evidence" value="ECO:0007669"/>
    <property type="project" value="UniProtKB-KW"/>
</dbReference>
<dbReference type="GO" id="GO:0008757">
    <property type="term" value="F:S-adenosylmethionine-dependent methyltransferase activity"/>
    <property type="evidence" value="ECO:0007669"/>
    <property type="project" value="InterPro"/>
</dbReference>